<evidence type="ECO:0000313" key="3">
    <source>
        <dbReference type="EMBL" id="TLD97710.1"/>
    </source>
</evidence>
<feature type="signal peptide" evidence="1">
    <location>
        <begin position="1"/>
        <end position="19"/>
    </location>
</feature>
<dbReference type="InterPro" id="IPR050902">
    <property type="entry name" value="ABC_Transporter_SBP"/>
</dbReference>
<dbReference type="PROSITE" id="PS50983">
    <property type="entry name" value="FE_B12_PBP"/>
    <property type="match status" value="1"/>
</dbReference>
<evidence type="ECO:0000259" key="2">
    <source>
        <dbReference type="PROSITE" id="PS50983"/>
    </source>
</evidence>
<organism evidence="3 4">
    <name type="scientific">Helicobacter jaachi</name>
    <dbReference type="NCBI Taxonomy" id="1677920"/>
    <lineage>
        <taxon>Bacteria</taxon>
        <taxon>Pseudomonadati</taxon>
        <taxon>Campylobacterota</taxon>
        <taxon>Epsilonproteobacteria</taxon>
        <taxon>Campylobacterales</taxon>
        <taxon>Helicobacteraceae</taxon>
        <taxon>Helicobacter</taxon>
    </lineage>
</organism>
<dbReference type="GO" id="GO:0071281">
    <property type="term" value="P:cellular response to iron ion"/>
    <property type="evidence" value="ECO:0007669"/>
    <property type="project" value="TreeGrafter"/>
</dbReference>
<dbReference type="AlphaFoldDB" id="A0A4U8TCK4"/>
<dbReference type="SUPFAM" id="SSF53807">
    <property type="entry name" value="Helical backbone' metal receptor"/>
    <property type="match status" value="1"/>
</dbReference>
<evidence type="ECO:0000256" key="1">
    <source>
        <dbReference type="SAM" id="SignalP"/>
    </source>
</evidence>
<dbReference type="Gene3D" id="3.40.50.1980">
    <property type="entry name" value="Nitrogenase molybdenum iron protein domain"/>
    <property type="match status" value="2"/>
</dbReference>
<dbReference type="RefSeq" id="WP_052057928.1">
    <property type="nucleotide sequence ID" value="NZ_JRPR02000001.1"/>
</dbReference>
<dbReference type="InterPro" id="IPR002491">
    <property type="entry name" value="ABC_transptr_periplasmic_BD"/>
</dbReference>
<dbReference type="EMBL" id="JRPR02000001">
    <property type="protein sequence ID" value="TLD97710.1"/>
    <property type="molecule type" value="Genomic_DNA"/>
</dbReference>
<keyword evidence="4" id="KW-1185">Reference proteome</keyword>
<reference evidence="3 4" key="1">
    <citation type="journal article" date="2014" name="Genome Announc.">
        <title>Draft genome sequences of eight enterohepatic helicobacter species isolated from both laboratory and wild rodents.</title>
        <authorList>
            <person name="Sheh A."/>
            <person name="Shen Z."/>
            <person name="Fox J.G."/>
        </authorList>
    </citation>
    <scope>NUCLEOTIDE SEQUENCE [LARGE SCALE GENOMIC DNA]</scope>
    <source>
        <strain evidence="3 4">MIT 09-6949</strain>
    </source>
</reference>
<dbReference type="Proteomes" id="UP000029733">
    <property type="component" value="Unassembled WGS sequence"/>
</dbReference>
<protein>
    <recommendedName>
        <fullName evidence="2">Fe/B12 periplasmic-binding domain-containing protein</fullName>
    </recommendedName>
</protein>
<accession>A0A4U8TCK4</accession>
<comment type="caution">
    <text evidence="3">The sequence shown here is derived from an EMBL/GenBank/DDBJ whole genome shotgun (WGS) entry which is preliminary data.</text>
</comment>
<name>A0A4U8TCK4_9HELI</name>
<sequence>MRQILYFLCFCALLVCAQAGEFPYTYKGEKGYSVVIPKKPSRIIIAGGMWPLPPLIAMLQGHAKNIVYMPRATKNAIKYSFISEIYPELKHIKDGENENIEELLALKPDLFMCYGANVKVCEAMRAANVPTIEISVNKWHYNSYETLKGWIDILAPILDARERGEKLLAYTKQVEKEVSAKASKEKNKPRAMVIHAFDSEKSFSLGGIFADYLLEKTGAINVISGESMPRITLEEAYRLNPDIIYINNFNTLVPEDLIESKLWQPINAVKNKRVYKFPLGAYRPFAPSVDLPIFMEWIYYHNYPQYEDKEKFLAHTQAFYEEYFGVKLSKKQVERIFTPQKAAGLLK</sequence>
<gene>
    <name evidence="3" type="ORF">LS71_002960</name>
</gene>
<dbReference type="Pfam" id="PF01497">
    <property type="entry name" value="Peripla_BP_2"/>
    <property type="match status" value="1"/>
</dbReference>
<keyword evidence="1" id="KW-0732">Signal</keyword>
<dbReference type="PANTHER" id="PTHR30535">
    <property type="entry name" value="VITAMIN B12-BINDING PROTEIN"/>
    <property type="match status" value="1"/>
</dbReference>
<dbReference type="PANTHER" id="PTHR30535:SF34">
    <property type="entry name" value="MOLYBDATE-BINDING PROTEIN MOLA"/>
    <property type="match status" value="1"/>
</dbReference>
<dbReference type="STRING" id="1677920.LS71_03810"/>
<feature type="chain" id="PRO_5020826351" description="Fe/B12 periplasmic-binding domain-containing protein" evidence="1">
    <location>
        <begin position="20"/>
        <end position="347"/>
    </location>
</feature>
<dbReference type="OrthoDB" id="9775594at2"/>
<feature type="domain" description="Fe/B12 periplasmic-binding" evidence="2">
    <location>
        <begin position="43"/>
        <end position="306"/>
    </location>
</feature>
<evidence type="ECO:0000313" key="4">
    <source>
        <dbReference type="Proteomes" id="UP000029733"/>
    </source>
</evidence>
<proteinExistence type="predicted"/>